<sequence length="288" mass="30579">MSSCQKLAAPGPTILDKIHEQRVKDVEVAKATPGSTWDDLQVSIAALSLAPPLISFPDRLCAGSATSGGPALMAEIKRASPSKGNIDLNVVAPQQARIYALSGASVISVLTEPTWFKGSLLDMRLARAAIDTLPYRPAVLRKDFIFDPYQILEARVHGADTVLLIVAMLSVGQLGDLYAFAQCIGMEPLVEVNSAEEMTIALELGARVIGVNNRDLRTFNVDMGTTTRLADMVSNAGSSAILCALSGIKTSSDVQGYVKDGIGAVLVGESLMRAPDVRAFIRELLSLP</sequence>
<accession>A0ACB8QHQ5</accession>
<gene>
    <name evidence="1" type="ORF">K488DRAFT_52547</name>
</gene>
<feature type="non-terminal residue" evidence="1">
    <location>
        <position position="288"/>
    </location>
</feature>
<dbReference type="Proteomes" id="UP000814128">
    <property type="component" value="Unassembled WGS sequence"/>
</dbReference>
<proteinExistence type="predicted"/>
<organism evidence="1 2">
    <name type="scientific">Vararia minispora EC-137</name>
    <dbReference type="NCBI Taxonomy" id="1314806"/>
    <lineage>
        <taxon>Eukaryota</taxon>
        <taxon>Fungi</taxon>
        <taxon>Dikarya</taxon>
        <taxon>Basidiomycota</taxon>
        <taxon>Agaricomycotina</taxon>
        <taxon>Agaricomycetes</taxon>
        <taxon>Russulales</taxon>
        <taxon>Lachnocladiaceae</taxon>
        <taxon>Vararia</taxon>
    </lineage>
</organism>
<reference evidence="1" key="2">
    <citation type="journal article" date="2022" name="New Phytol.">
        <title>Evolutionary transition to the ectomycorrhizal habit in the genomes of a hyperdiverse lineage of mushroom-forming fungi.</title>
        <authorList>
            <person name="Looney B."/>
            <person name="Miyauchi S."/>
            <person name="Morin E."/>
            <person name="Drula E."/>
            <person name="Courty P.E."/>
            <person name="Kohler A."/>
            <person name="Kuo A."/>
            <person name="LaButti K."/>
            <person name="Pangilinan J."/>
            <person name="Lipzen A."/>
            <person name="Riley R."/>
            <person name="Andreopoulos W."/>
            <person name="He G."/>
            <person name="Johnson J."/>
            <person name="Nolan M."/>
            <person name="Tritt A."/>
            <person name="Barry K.W."/>
            <person name="Grigoriev I.V."/>
            <person name="Nagy L.G."/>
            <person name="Hibbett D."/>
            <person name="Henrissat B."/>
            <person name="Matheny P.B."/>
            <person name="Labbe J."/>
            <person name="Martin F.M."/>
        </authorList>
    </citation>
    <scope>NUCLEOTIDE SEQUENCE</scope>
    <source>
        <strain evidence="1">EC-137</strain>
    </source>
</reference>
<protein>
    <submittedName>
        <fullName evidence="1">Indole-3-glycerol phosphate synthase</fullName>
    </submittedName>
</protein>
<comment type="caution">
    <text evidence="1">The sequence shown here is derived from an EMBL/GenBank/DDBJ whole genome shotgun (WGS) entry which is preliminary data.</text>
</comment>
<name>A0ACB8QHQ5_9AGAM</name>
<reference evidence="1" key="1">
    <citation type="submission" date="2021-02" db="EMBL/GenBank/DDBJ databases">
        <authorList>
            <consortium name="DOE Joint Genome Institute"/>
            <person name="Ahrendt S."/>
            <person name="Looney B.P."/>
            <person name="Miyauchi S."/>
            <person name="Morin E."/>
            <person name="Drula E."/>
            <person name="Courty P.E."/>
            <person name="Chicoki N."/>
            <person name="Fauchery L."/>
            <person name="Kohler A."/>
            <person name="Kuo A."/>
            <person name="Labutti K."/>
            <person name="Pangilinan J."/>
            <person name="Lipzen A."/>
            <person name="Riley R."/>
            <person name="Andreopoulos W."/>
            <person name="He G."/>
            <person name="Johnson J."/>
            <person name="Barry K.W."/>
            <person name="Grigoriev I.V."/>
            <person name="Nagy L."/>
            <person name="Hibbett D."/>
            <person name="Henrissat B."/>
            <person name="Matheny P.B."/>
            <person name="Labbe J."/>
            <person name="Martin F."/>
        </authorList>
    </citation>
    <scope>NUCLEOTIDE SEQUENCE</scope>
    <source>
        <strain evidence="1">EC-137</strain>
    </source>
</reference>
<keyword evidence="2" id="KW-1185">Reference proteome</keyword>
<evidence type="ECO:0000313" key="1">
    <source>
        <dbReference type="EMBL" id="KAI0031223.1"/>
    </source>
</evidence>
<dbReference type="EMBL" id="MU273588">
    <property type="protein sequence ID" value="KAI0031223.1"/>
    <property type="molecule type" value="Genomic_DNA"/>
</dbReference>
<evidence type="ECO:0000313" key="2">
    <source>
        <dbReference type="Proteomes" id="UP000814128"/>
    </source>
</evidence>